<evidence type="ECO:0000256" key="2">
    <source>
        <dbReference type="ARBA" id="ARBA00008370"/>
    </source>
</evidence>
<evidence type="ECO:0000313" key="9">
    <source>
        <dbReference type="EMBL" id="KAF2069979.1"/>
    </source>
</evidence>
<comment type="subcellular location">
    <subcellularLocation>
        <location evidence="1">Mitochondrion inner membrane</location>
        <topology evidence="1">Single-pass membrane protein</topology>
    </subcellularLocation>
</comment>
<evidence type="ECO:0000313" key="10">
    <source>
        <dbReference type="Proteomes" id="UP000695562"/>
    </source>
</evidence>
<gene>
    <name evidence="9" type="ORF">CYY_008705</name>
</gene>
<keyword evidence="3 8" id="KW-0812">Transmembrane</keyword>
<reference evidence="9" key="1">
    <citation type="submission" date="2020-01" db="EMBL/GenBank/DDBJ databases">
        <title>Development of genomics and gene disruption for Polysphondylium violaceum indicates a role for the polyketide synthase stlB in stalk morphogenesis.</title>
        <authorList>
            <person name="Narita B."/>
            <person name="Kawabe Y."/>
            <person name="Kin K."/>
            <person name="Saito T."/>
            <person name="Gibbs R."/>
            <person name="Kuspa A."/>
            <person name="Muzny D."/>
            <person name="Queller D."/>
            <person name="Richards S."/>
            <person name="Strassman J."/>
            <person name="Sucgang R."/>
            <person name="Worley K."/>
            <person name="Schaap P."/>
        </authorList>
    </citation>
    <scope>NUCLEOTIDE SEQUENCE</scope>
    <source>
        <strain evidence="9">QSvi11</strain>
    </source>
</reference>
<organism evidence="9 10">
    <name type="scientific">Polysphondylium violaceum</name>
    <dbReference type="NCBI Taxonomy" id="133409"/>
    <lineage>
        <taxon>Eukaryota</taxon>
        <taxon>Amoebozoa</taxon>
        <taxon>Evosea</taxon>
        <taxon>Eumycetozoa</taxon>
        <taxon>Dictyostelia</taxon>
        <taxon>Dictyosteliales</taxon>
        <taxon>Dictyosteliaceae</taxon>
        <taxon>Polysphondylium</taxon>
    </lineage>
</organism>
<dbReference type="AlphaFoldDB" id="A0A8J4PQ04"/>
<protein>
    <recommendedName>
        <fullName evidence="11">Cytochrome c oxidase assembly protein COX16</fullName>
    </recommendedName>
</protein>
<keyword evidence="6" id="KW-0496">Mitochondrion</keyword>
<evidence type="ECO:0000256" key="1">
    <source>
        <dbReference type="ARBA" id="ARBA00004434"/>
    </source>
</evidence>
<evidence type="ECO:0000256" key="4">
    <source>
        <dbReference type="ARBA" id="ARBA00022792"/>
    </source>
</evidence>
<evidence type="ECO:0000256" key="7">
    <source>
        <dbReference type="ARBA" id="ARBA00023136"/>
    </source>
</evidence>
<dbReference type="GO" id="GO:0005743">
    <property type="term" value="C:mitochondrial inner membrane"/>
    <property type="evidence" value="ECO:0007669"/>
    <property type="project" value="UniProtKB-SubCell"/>
</dbReference>
<keyword evidence="4" id="KW-0999">Mitochondrion inner membrane</keyword>
<dbReference type="Pfam" id="PF14138">
    <property type="entry name" value="COX16"/>
    <property type="match status" value="1"/>
</dbReference>
<sequence>MSVNNINKTFGKKGARSGSLLGTILPFLALTGVSFLVLHHFMQHKFDRWDQHSLGDPNMKSTTLEEEYEKMTKKVDFSNWEQKSIPTHSYEEDKDK</sequence>
<keyword evidence="5 8" id="KW-1133">Transmembrane helix</keyword>
<comment type="similarity">
    <text evidence="2">Belongs to the COX16 family.</text>
</comment>
<keyword evidence="10" id="KW-1185">Reference proteome</keyword>
<dbReference type="InterPro" id="IPR020164">
    <property type="entry name" value="Cyt_c_Oxase_assmbl_COX16"/>
</dbReference>
<dbReference type="OrthoDB" id="14992at2759"/>
<evidence type="ECO:0000256" key="3">
    <source>
        <dbReference type="ARBA" id="ARBA00022692"/>
    </source>
</evidence>
<evidence type="ECO:0000256" key="6">
    <source>
        <dbReference type="ARBA" id="ARBA00023128"/>
    </source>
</evidence>
<comment type="caution">
    <text evidence="9">The sequence shown here is derived from an EMBL/GenBank/DDBJ whole genome shotgun (WGS) entry which is preliminary data.</text>
</comment>
<evidence type="ECO:0008006" key="11">
    <source>
        <dbReference type="Google" id="ProtNLM"/>
    </source>
</evidence>
<dbReference type="Proteomes" id="UP000695562">
    <property type="component" value="Unassembled WGS sequence"/>
</dbReference>
<feature type="transmembrane region" description="Helical" evidence="8">
    <location>
        <begin position="20"/>
        <end position="38"/>
    </location>
</feature>
<evidence type="ECO:0000256" key="8">
    <source>
        <dbReference type="SAM" id="Phobius"/>
    </source>
</evidence>
<dbReference type="EMBL" id="AJWJ01000563">
    <property type="protein sequence ID" value="KAF2069979.1"/>
    <property type="molecule type" value="Genomic_DNA"/>
</dbReference>
<evidence type="ECO:0000256" key="5">
    <source>
        <dbReference type="ARBA" id="ARBA00022989"/>
    </source>
</evidence>
<proteinExistence type="inferred from homology"/>
<accession>A0A8J4PQ04</accession>
<name>A0A8J4PQ04_9MYCE</name>
<keyword evidence="7 8" id="KW-0472">Membrane</keyword>